<comment type="caution">
    <text evidence="1">The sequence shown here is derived from an EMBL/GenBank/DDBJ whole genome shotgun (WGS) entry which is preliminary data.</text>
</comment>
<protein>
    <submittedName>
        <fullName evidence="1">Uncharacterized protein</fullName>
    </submittedName>
</protein>
<evidence type="ECO:0000313" key="1">
    <source>
        <dbReference type="EMBL" id="OMO88817.1"/>
    </source>
</evidence>
<name>A0A1R3J1W0_COCAP</name>
<organism evidence="1 2">
    <name type="scientific">Corchorus capsularis</name>
    <name type="common">Jute</name>
    <dbReference type="NCBI Taxonomy" id="210143"/>
    <lineage>
        <taxon>Eukaryota</taxon>
        <taxon>Viridiplantae</taxon>
        <taxon>Streptophyta</taxon>
        <taxon>Embryophyta</taxon>
        <taxon>Tracheophyta</taxon>
        <taxon>Spermatophyta</taxon>
        <taxon>Magnoliopsida</taxon>
        <taxon>eudicotyledons</taxon>
        <taxon>Gunneridae</taxon>
        <taxon>Pentapetalae</taxon>
        <taxon>rosids</taxon>
        <taxon>malvids</taxon>
        <taxon>Malvales</taxon>
        <taxon>Malvaceae</taxon>
        <taxon>Grewioideae</taxon>
        <taxon>Apeibeae</taxon>
        <taxon>Corchorus</taxon>
    </lineage>
</organism>
<accession>A0A1R3J1W0</accession>
<dbReference type="EMBL" id="AWWV01008902">
    <property type="protein sequence ID" value="OMO88817.1"/>
    <property type="molecule type" value="Genomic_DNA"/>
</dbReference>
<dbReference type="AlphaFoldDB" id="A0A1R3J1W0"/>
<gene>
    <name evidence="1" type="ORF">CCACVL1_08183</name>
</gene>
<dbReference type="Proteomes" id="UP000188268">
    <property type="component" value="Unassembled WGS sequence"/>
</dbReference>
<keyword evidence="2" id="KW-1185">Reference proteome</keyword>
<sequence length="28" mass="3173">MATALIVYRSQSYQGCGQGCKELPIRWL</sequence>
<reference evidence="1 2" key="1">
    <citation type="submission" date="2013-09" db="EMBL/GenBank/DDBJ databases">
        <title>Corchorus capsularis genome sequencing.</title>
        <authorList>
            <person name="Alam M."/>
            <person name="Haque M.S."/>
            <person name="Islam M.S."/>
            <person name="Emdad E.M."/>
            <person name="Islam M.M."/>
            <person name="Ahmed B."/>
            <person name="Halim A."/>
            <person name="Hossen Q.M.M."/>
            <person name="Hossain M.Z."/>
            <person name="Ahmed R."/>
            <person name="Khan M.M."/>
            <person name="Islam R."/>
            <person name="Rashid M.M."/>
            <person name="Khan S.A."/>
            <person name="Rahman M.S."/>
            <person name="Alam M."/>
        </authorList>
    </citation>
    <scope>NUCLEOTIDE SEQUENCE [LARGE SCALE GENOMIC DNA]</scope>
    <source>
        <strain evidence="2">cv. CVL-1</strain>
        <tissue evidence="1">Whole seedling</tissue>
    </source>
</reference>
<evidence type="ECO:0000313" key="2">
    <source>
        <dbReference type="Proteomes" id="UP000188268"/>
    </source>
</evidence>
<proteinExistence type="predicted"/>
<dbReference type="Gramene" id="OMO88817">
    <property type="protein sequence ID" value="OMO88817"/>
    <property type="gene ID" value="CCACVL1_08183"/>
</dbReference>